<reference evidence="1 2" key="1">
    <citation type="submission" date="2018-06" db="EMBL/GenBank/DDBJ databases">
        <authorList>
            <consortium name="Pathogen Informatics"/>
            <person name="Doyle S."/>
        </authorList>
    </citation>
    <scope>NUCLEOTIDE SEQUENCE [LARGE SCALE GENOMIC DNA]</scope>
    <source>
        <strain evidence="1 2">NCTC11468</strain>
    </source>
</reference>
<gene>
    <name evidence="1" type="ORF">NCTC11468_01633</name>
</gene>
<dbReference type="EMBL" id="LS483499">
    <property type="protein sequence ID" value="SQK74542.1"/>
    <property type="molecule type" value="Genomic_DNA"/>
</dbReference>
<evidence type="ECO:0000313" key="1">
    <source>
        <dbReference type="EMBL" id="SQK74542.1"/>
    </source>
</evidence>
<protein>
    <submittedName>
        <fullName evidence="1">Uncharacterized protein</fullName>
    </submittedName>
</protein>
<sequence length="34" mass="3568">MFLVLIAIGITGGLSADQRCPGARTRQRIAVDPA</sequence>
<dbReference type="AlphaFoldDB" id="A0A2X5PCP1"/>
<evidence type="ECO:0000313" key="2">
    <source>
        <dbReference type="Proteomes" id="UP000248758"/>
    </source>
</evidence>
<proteinExistence type="predicted"/>
<dbReference type="Proteomes" id="UP000248758">
    <property type="component" value="Chromosome 1"/>
</dbReference>
<organism evidence="1 2">
    <name type="scientific">Tatumella ptyseos</name>
    <dbReference type="NCBI Taxonomy" id="82987"/>
    <lineage>
        <taxon>Bacteria</taxon>
        <taxon>Pseudomonadati</taxon>
        <taxon>Pseudomonadota</taxon>
        <taxon>Gammaproteobacteria</taxon>
        <taxon>Enterobacterales</taxon>
        <taxon>Erwiniaceae</taxon>
        <taxon>Tatumella</taxon>
    </lineage>
</organism>
<dbReference type="KEGG" id="tpty:NCTC11468_01633"/>
<accession>A0A2X5PCP1</accession>
<name>A0A2X5PCP1_9GAMM</name>